<protein>
    <submittedName>
        <fullName evidence="1">Uncharacterized protein</fullName>
    </submittedName>
</protein>
<proteinExistence type="predicted"/>
<evidence type="ECO:0000313" key="1">
    <source>
        <dbReference type="EMBL" id="SBW02920.1"/>
    </source>
</evidence>
<sequence>MHQQRGYPFYPIRGNGKAGVWRFEGLCKIGAGLCLASSKLKVVTDDSATTFLCVKGAAAQGLNIAEAVSAPRR</sequence>
<dbReference type="AlphaFoldDB" id="A0A212JU03"/>
<gene>
    <name evidence="1" type="ORF">KL86DPRO_20056</name>
</gene>
<dbReference type="EMBL" id="FLUQ01000002">
    <property type="protein sequence ID" value="SBW02920.1"/>
    <property type="molecule type" value="Genomic_DNA"/>
</dbReference>
<reference evidence="1" key="1">
    <citation type="submission" date="2016-04" db="EMBL/GenBank/DDBJ databases">
        <authorList>
            <person name="Evans L.H."/>
            <person name="Alamgir A."/>
            <person name="Owens N."/>
            <person name="Weber N.D."/>
            <person name="Virtaneva K."/>
            <person name="Barbian K."/>
            <person name="Babar A."/>
            <person name="Rosenke K."/>
        </authorList>
    </citation>
    <scope>NUCLEOTIDE SEQUENCE</scope>
    <source>
        <strain evidence="1">86</strain>
    </source>
</reference>
<accession>A0A212JU03</accession>
<organism evidence="1">
    <name type="scientific">uncultured delta proteobacterium</name>
    <dbReference type="NCBI Taxonomy" id="34034"/>
    <lineage>
        <taxon>Bacteria</taxon>
        <taxon>Deltaproteobacteria</taxon>
        <taxon>environmental samples</taxon>
    </lineage>
</organism>
<name>A0A212JU03_9DELT</name>